<keyword evidence="7" id="KW-0413">Isomerase</keyword>
<keyword evidence="2 11" id="KW-0547">Nucleotide-binding</keyword>
<dbReference type="GO" id="GO:0005829">
    <property type="term" value="C:cytosol"/>
    <property type="evidence" value="ECO:0007669"/>
    <property type="project" value="TreeGrafter"/>
</dbReference>
<keyword evidence="3 11" id="KW-0378">Hydrolase</keyword>
<dbReference type="CDD" id="cd18807">
    <property type="entry name" value="SF1_C_UvrD"/>
    <property type="match status" value="1"/>
</dbReference>
<dbReference type="CDD" id="cd17932">
    <property type="entry name" value="DEXQc_UvrD"/>
    <property type="match status" value="1"/>
</dbReference>
<keyword evidence="4 11" id="KW-0347">Helicase</keyword>
<sequence length="687" mass="78186">MEQTRTKYYPRPYGVTTNIMPRAKQAAADTSKQLVGRGESDAVFFRSLEQHGIQLNEAQIAAVRHTDGPLLTLAGAGSGKTSVLVCRTAYLLSVRSVMASQLLLMTFSKKAAEEMKSRIATLPGISESAAAAVEARTFHSFCLQLLRRRGMRQAILGDSGRKQIFFKRLLRERNLHETYQPETLITLFSAYKLEMLELHELPAKTEEDKQLKILFECYEQWKSEQQLIDYDDMLLAAYRLLTTDQNLLEMLQRRFRYVMIDEFQDTNKVQYELIKLLVKQHGNLMVVGDDDQTIYSFNGARNDYILNFEQQYPASKNVVLDINYRSGAAIVGLGNAIISSNKQRRPKSLKVAKTQSLSPTFARPGNTDDEAQLIVNKITEAQSQGKRSYEDFAILFRTASSSRAIFDQLVIRQIPFIDYGGGESFYEQWVVKPIIAHLRLAIDRRHFDAMQNILATLYVKPEQAMAFIWNEEKQQAKKWPLIHLVRFPGIKEFHQEKIKERLRLIRSLPKLKPEQAIRLLREGFYDHYIQADKSQTLTEHKDALKETLDELETAAKRFATITEFLAFVDEIALKLQEMRQLKLASRGADAVHFMTIHKSKGLEFPVVFVSGASDGILPHSSALSASKNSDRSAIQTGDDVAEAALEEERRLAYVAVTRAKEELYISSPGYYRGKPAPVSSFLLNAFK</sequence>
<dbReference type="InterPro" id="IPR027417">
    <property type="entry name" value="P-loop_NTPase"/>
</dbReference>
<dbReference type="PANTHER" id="PTHR11070:SF2">
    <property type="entry name" value="ATP-DEPENDENT DNA HELICASE SRS2"/>
    <property type="match status" value="1"/>
</dbReference>
<dbReference type="GO" id="GO:0016887">
    <property type="term" value="F:ATP hydrolysis activity"/>
    <property type="evidence" value="ECO:0007669"/>
    <property type="project" value="RHEA"/>
</dbReference>
<dbReference type="GO" id="GO:0005524">
    <property type="term" value="F:ATP binding"/>
    <property type="evidence" value="ECO:0007669"/>
    <property type="project" value="UniProtKB-UniRule"/>
</dbReference>
<evidence type="ECO:0000256" key="11">
    <source>
        <dbReference type="PROSITE-ProRule" id="PRU00560"/>
    </source>
</evidence>
<evidence type="ECO:0000256" key="5">
    <source>
        <dbReference type="ARBA" id="ARBA00022840"/>
    </source>
</evidence>
<dbReference type="Gene3D" id="3.40.50.300">
    <property type="entry name" value="P-loop containing nucleotide triphosphate hydrolases"/>
    <property type="match status" value="2"/>
</dbReference>
<evidence type="ECO:0000256" key="1">
    <source>
        <dbReference type="ARBA" id="ARBA00009922"/>
    </source>
</evidence>
<evidence type="ECO:0000259" key="14">
    <source>
        <dbReference type="PROSITE" id="PS51217"/>
    </source>
</evidence>
<dbReference type="Gene3D" id="1.10.10.160">
    <property type="match status" value="1"/>
</dbReference>
<name>A0A1B2DJU3_9BACL</name>
<dbReference type="GO" id="GO:0003677">
    <property type="term" value="F:DNA binding"/>
    <property type="evidence" value="ECO:0007669"/>
    <property type="project" value="UniProtKB-KW"/>
</dbReference>
<evidence type="ECO:0000256" key="9">
    <source>
        <dbReference type="ARBA" id="ARBA00034808"/>
    </source>
</evidence>
<dbReference type="Pfam" id="PF13361">
    <property type="entry name" value="UvrD_C"/>
    <property type="match status" value="1"/>
</dbReference>
<dbReference type="Pfam" id="PF00580">
    <property type="entry name" value="UvrD-helicase"/>
    <property type="match status" value="1"/>
</dbReference>
<comment type="catalytic activity">
    <reaction evidence="10">
        <text>ATP + H2O = ADP + phosphate + H(+)</text>
        <dbReference type="Rhea" id="RHEA:13065"/>
        <dbReference type="ChEBI" id="CHEBI:15377"/>
        <dbReference type="ChEBI" id="CHEBI:15378"/>
        <dbReference type="ChEBI" id="CHEBI:30616"/>
        <dbReference type="ChEBI" id="CHEBI:43474"/>
        <dbReference type="ChEBI" id="CHEBI:456216"/>
        <dbReference type="EC" id="5.6.2.4"/>
    </reaction>
</comment>
<dbReference type="AlphaFoldDB" id="A0A1B2DJU3"/>
<keyword evidence="5 11" id="KW-0067">ATP-binding</keyword>
<accession>A0A1B2DJU3</accession>
<comment type="similarity">
    <text evidence="1">Belongs to the helicase family. UvrD subfamily.</text>
</comment>
<dbReference type="GO" id="GO:0000725">
    <property type="term" value="P:recombinational repair"/>
    <property type="evidence" value="ECO:0007669"/>
    <property type="project" value="TreeGrafter"/>
</dbReference>
<dbReference type="PROSITE" id="PS51198">
    <property type="entry name" value="UVRD_HELICASE_ATP_BIND"/>
    <property type="match status" value="1"/>
</dbReference>
<evidence type="ECO:0000256" key="3">
    <source>
        <dbReference type="ARBA" id="ARBA00022801"/>
    </source>
</evidence>
<proteinExistence type="inferred from homology"/>
<dbReference type="InterPro" id="IPR013986">
    <property type="entry name" value="DExx_box_DNA_helicase_dom_sf"/>
</dbReference>
<evidence type="ECO:0000256" key="6">
    <source>
        <dbReference type="ARBA" id="ARBA00023125"/>
    </source>
</evidence>
<evidence type="ECO:0000256" key="4">
    <source>
        <dbReference type="ARBA" id="ARBA00022806"/>
    </source>
</evidence>
<gene>
    <name evidence="15" type="ORF">BBD42_17050</name>
</gene>
<evidence type="ECO:0000256" key="2">
    <source>
        <dbReference type="ARBA" id="ARBA00022741"/>
    </source>
</evidence>
<dbReference type="InterPro" id="IPR014017">
    <property type="entry name" value="DNA_helicase_UvrD-like_C"/>
</dbReference>
<evidence type="ECO:0000256" key="8">
    <source>
        <dbReference type="ARBA" id="ARBA00034617"/>
    </source>
</evidence>
<organism evidence="15">
    <name type="scientific">Paenibacillus sp. BIHB 4019</name>
    <dbReference type="NCBI Taxonomy" id="1870819"/>
    <lineage>
        <taxon>Bacteria</taxon>
        <taxon>Bacillati</taxon>
        <taxon>Bacillota</taxon>
        <taxon>Bacilli</taxon>
        <taxon>Bacillales</taxon>
        <taxon>Paenibacillaceae</taxon>
        <taxon>Paenibacillus</taxon>
    </lineage>
</organism>
<dbReference type="InterPro" id="IPR014016">
    <property type="entry name" value="UvrD-like_ATP-bd"/>
</dbReference>
<evidence type="ECO:0000313" key="15">
    <source>
        <dbReference type="EMBL" id="ANY67992.1"/>
    </source>
</evidence>
<dbReference type="GO" id="GO:0033202">
    <property type="term" value="C:DNA helicase complex"/>
    <property type="evidence" value="ECO:0007669"/>
    <property type="project" value="TreeGrafter"/>
</dbReference>
<dbReference type="EMBL" id="CP016808">
    <property type="protein sequence ID" value="ANY67992.1"/>
    <property type="molecule type" value="Genomic_DNA"/>
</dbReference>
<comment type="catalytic activity">
    <reaction evidence="8">
        <text>Couples ATP hydrolysis with the unwinding of duplex DNA by translocating in the 3'-5' direction.</text>
        <dbReference type="EC" id="5.6.2.4"/>
    </reaction>
</comment>
<evidence type="ECO:0000256" key="10">
    <source>
        <dbReference type="ARBA" id="ARBA00048988"/>
    </source>
</evidence>
<dbReference type="SUPFAM" id="SSF52540">
    <property type="entry name" value="P-loop containing nucleoside triphosphate hydrolases"/>
    <property type="match status" value="1"/>
</dbReference>
<dbReference type="Gene3D" id="1.10.486.10">
    <property type="entry name" value="PCRA, domain 4"/>
    <property type="match status" value="1"/>
</dbReference>
<dbReference type="GO" id="GO:0043138">
    <property type="term" value="F:3'-5' DNA helicase activity"/>
    <property type="evidence" value="ECO:0007669"/>
    <property type="project" value="UniProtKB-EC"/>
</dbReference>
<feature type="domain" description="UvrD-like helicase ATP-binding" evidence="13">
    <location>
        <begin position="53"/>
        <end position="327"/>
    </location>
</feature>
<feature type="domain" description="UvrD-like helicase C-terminal" evidence="14">
    <location>
        <begin position="328"/>
        <end position="601"/>
    </location>
</feature>
<dbReference type="InterPro" id="IPR000212">
    <property type="entry name" value="DNA_helicase_UvrD/REP"/>
</dbReference>
<keyword evidence="6" id="KW-0238">DNA-binding</keyword>
<feature type="coiled-coil region" evidence="12">
    <location>
        <begin position="534"/>
        <end position="561"/>
    </location>
</feature>
<reference evidence="15" key="1">
    <citation type="submission" date="2016-08" db="EMBL/GenBank/DDBJ databases">
        <title>Complete Genome Seqeunce of Paenibacillus sp. BIHB 4019 from tea rhizoplane.</title>
        <authorList>
            <person name="Thakur R."/>
            <person name="Swarnkar M.K."/>
            <person name="Gulati A."/>
        </authorList>
    </citation>
    <scope>NUCLEOTIDE SEQUENCE [LARGE SCALE GENOMIC DNA]</scope>
    <source>
        <strain evidence="15">BIHB4019</strain>
    </source>
</reference>
<dbReference type="EC" id="5.6.2.4" evidence="9"/>
<evidence type="ECO:0000256" key="7">
    <source>
        <dbReference type="ARBA" id="ARBA00023235"/>
    </source>
</evidence>
<dbReference type="RefSeq" id="WP_099519159.1">
    <property type="nucleotide sequence ID" value="NZ_CP016808.1"/>
</dbReference>
<feature type="binding site" evidence="11">
    <location>
        <begin position="74"/>
        <end position="81"/>
    </location>
    <ligand>
        <name>ATP</name>
        <dbReference type="ChEBI" id="CHEBI:30616"/>
    </ligand>
</feature>
<protein>
    <recommendedName>
        <fullName evidence="9">DNA 3'-5' helicase</fullName>
        <ecNumber evidence="9">5.6.2.4</ecNumber>
    </recommendedName>
</protein>
<keyword evidence="12" id="KW-0175">Coiled coil</keyword>
<dbReference type="PROSITE" id="PS51217">
    <property type="entry name" value="UVRD_HELICASE_CTER"/>
    <property type="match status" value="1"/>
</dbReference>
<evidence type="ECO:0000259" key="13">
    <source>
        <dbReference type="PROSITE" id="PS51198"/>
    </source>
</evidence>
<dbReference type="PANTHER" id="PTHR11070">
    <property type="entry name" value="UVRD / RECB / PCRA DNA HELICASE FAMILY MEMBER"/>
    <property type="match status" value="1"/>
</dbReference>
<evidence type="ECO:0000256" key="12">
    <source>
        <dbReference type="SAM" id="Coils"/>
    </source>
</evidence>